<feature type="transmembrane region" description="Helical" evidence="2">
    <location>
        <begin position="66"/>
        <end position="84"/>
    </location>
</feature>
<dbReference type="PANTHER" id="PTHR41542:SF1">
    <property type="entry name" value="BLL5807 PROTEIN"/>
    <property type="match status" value="1"/>
</dbReference>
<feature type="domain" description="Tim44-like" evidence="3">
    <location>
        <begin position="144"/>
        <end position="275"/>
    </location>
</feature>
<organism evidence="4 5">
    <name type="scientific">Entomomonas asaccharolytica</name>
    <dbReference type="NCBI Taxonomy" id="2785331"/>
    <lineage>
        <taxon>Bacteria</taxon>
        <taxon>Pseudomonadati</taxon>
        <taxon>Pseudomonadota</taxon>
        <taxon>Gammaproteobacteria</taxon>
        <taxon>Pseudomonadales</taxon>
        <taxon>Pseudomonadaceae</taxon>
        <taxon>Entomomonas</taxon>
    </lineage>
</organism>
<dbReference type="KEGG" id="eaz:JHT90_14615"/>
<feature type="compositionally biased region" description="Polar residues" evidence="1">
    <location>
        <begin position="40"/>
        <end position="60"/>
    </location>
</feature>
<accession>A0A974RWX0</accession>
<protein>
    <submittedName>
        <fullName evidence="4">Tim44 domain-containing protein</fullName>
    </submittedName>
</protein>
<dbReference type="SUPFAM" id="SSF54427">
    <property type="entry name" value="NTF2-like"/>
    <property type="match status" value="1"/>
</dbReference>
<feature type="transmembrane region" description="Helical" evidence="2">
    <location>
        <begin position="90"/>
        <end position="109"/>
    </location>
</feature>
<keyword evidence="2" id="KW-0812">Transmembrane</keyword>
<reference evidence="4 5" key="1">
    <citation type="submission" date="2021-01" db="EMBL/GenBank/DDBJ databases">
        <title>Entomomonas sp. F2A isolated from a house cricket (Acheta domesticus).</title>
        <authorList>
            <person name="Spergser J."/>
            <person name="Busse H.-J."/>
        </authorList>
    </citation>
    <scope>NUCLEOTIDE SEQUENCE [LARGE SCALE GENOMIC DNA]</scope>
    <source>
        <strain evidence="4 5">F2A</strain>
    </source>
</reference>
<dbReference type="Pfam" id="PF04280">
    <property type="entry name" value="Tim44"/>
    <property type="match status" value="1"/>
</dbReference>
<keyword evidence="2" id="KW-0472">Membrane</keyword>
<name>A0A974RWX0_9GAMM</name>
<feature type="region of interest" description="Disordered" evidence="1">
    <location>
        <begin position="33"/>
        <end position="62"/>
    </location>
</feature>
<keyword evidence="5" id="KW-1185">Reference proteome</keyword>
<evidence type="ECO:0000256" key="1">
    <source>
        <dbReference type="SAM" id="MobiDB-lite"/>
    </source>
</evidence>
<dbReference type="PANTHER" id="PTHR41542">
    <property type="entry name" value="BLL5807 PROTEIN"/>
    <property type="match status" value="1"/>
</dbReference>
<keyword evidence="2" id="KW-1133">Transmembrane helix</keyword>
<dbReference type="Proteomes" id="UP000595278">
    <property type="component" value="Chromosome"/>
</dbReference>
<dbReference type="AlphaFoldDB" id="A0A974RWX0"/>
<dbReference type="RefSeq" id="WP_201092367.1">
    <property type="nucleotide sequence ID" value="NZ_CP067393.1"/>
</dbReference>
<evidence type="ECO:0000313" key="5">
    <source>
        <dbReference type="Proteomes" id="UP000595278"/>
    </source>
</evidence>
<sequence length="277" mass="30703">MQRIFSFFAIVCLSLSMVLVSFDADARRFGGGRSFGKAPSHQQSRQATPNRPATNPNQQAAPGRSWMGPLAGFVAGGLLASLFMGGFNGINFFDIIVIGLLAFFIIRFIRSRMRPQQQGANNSVNTFQGHDNNQSPIFGTQRVTTTSAEPVINAPAWFNADSFVAAAKEHFMSLQEHWDANEMDKIAEYVTPELLTFLKQERAEAGDGFQSTYIENLDVVLDGVDNDAEKTVATLTFTGVAKTSRFDQGEAFNESWRMEREQGENKPWLVAGIRQNM</sequence>
<evidence type="ECO:0000259" key="3">
    <source>
        <dbReference type="SMART" id="SM00978"/>
    </source>
</evidence>
<dbReference type="InterPro" id="IPR007379">
    <property type="entry name" value="Tim44-like_dom"/>
</dbReference>
<dbReference type="InterPro" id="IPR032710">
    <property type="entry name" value="NTF2-like_dom_sf"/>
</dbReference>
<feature type="transmembrane region" description="Helical" evidence="2">
    <location>
        <begin position="6"/>
        <end position="24"/>
    </location>
</feature>
<dbReference type="EMBL" id="CP067393">
    <property type="protein sequence ID" value="QQP85582.1"/>
    <property type="molecule type" value="Genomic_DNA"/>
</dbReference>
<evidence type="ECO:0000313" key="4">
    <source>
        <dbReference type="EMBL" id="QQP85582.1"/>
    </source>
</evidence>
<evidence type="ECO:0000256" key="2">
    <source>
        <dbReference type="SAM" id="Phobius"/>
    </source>
</evidence>
<dbReference type="SMART" id="SM00978">
    <property type="entry name" value="Tim44"/>
    <property type="match status" value="1"/>
</dbReference>
<gene>
    <name evidence="4" type="ORF">JHT90_14615</name>
</gene>
<proteinExistence type="predicted"/>